<gene>
    <name evidence="1" type="ORF">H8693_07265</name>
</gene>
<dbReference type="EMBL" id="JACRSS010000003">
    <property type="protein sequence ID" value="MBC8538732.1"/>
    <property type="molecule type" value="Genomic_DNA"/>
</dbReference>
<evidence type="ECO:0000313" key="2">
    <source>
        <dbReference type="Proteomes" id="UP000617951"/>
    </source>
</evidence>
<reference evidence="1" key="1">
    <citation type="submission" date="2020-08" db="EMBL/GenBank/DDBJ databases">
        <title>Genome public.</title>
        <authorList>
            <person name="Liu C."/>
            <person name="Sun Q."/>
        </authorList>
    </citation>
    <scope>NUCLEOTIDE SEQUENCE</scope>
    <source>
        <strain evidence="1">NSJ-63</strain>
    </source>
</reference>
<keyword evidence="2" id="KW-1185">Reference proteome</keyword>
<dbReference type="Proteomes" id="UP000617951">
    <property type="component" value="Unassembled WGS sequence"/>
</dbReference>
<dbReference type="AlphaFoldDB" id="A0A926DJ62"/>
<proteinExistence type="predicted"/>
<dbReference type="RefSeq" id="WP_249280437.1">
    <property type="nucleotide sequence ID" value="NZ_JACRSS010000003.1"/>
</dbReference>
<sequence>MSEKYALLIRIDPVIMKKFGYVAEYYGRSKNKQIEFMMRSLIENFEKNHGPIDPADLAE</sequence>
<name>A0A926DJ62_9FIRM</name>
<organism evidence="1 2">
    <name type="scientific">Guopingia tenuis</name>
    <dbReference type="NCBI Taxonomy" id="2763656"/>
    <lineage>
        <taxon>Bacteria</taxon>
        <taxon>Bacillati</taxon>
        <taxon>Bacillota</taxon>
        <taxon>Clostridia</taxon>
        <taxon>Christensenellales</taxon>
        <taxon>Christensenellaceae</taxon>
        <taxon>Guopingia</taxon>
    </lineage>
</organism>
<protein>
    <submittedName>
        <fullName evidence="1">Uncharacterized protein</fullName>
    </submittedName>
</protein>
<evidence type="ECO:0000313" key="1">
    <source>
        <dbReference type="EMBL" id="MBC8538732.1"/>
    </source>
</evidence>
<comment type="caution">
    <text evidence="1">The sequence shown here is derived from an EMBL/GenBank/DDBJ whole genome shotgun (WGS) entry which is preliminary data.</text>
</comment>
<accession>A0A926DJ62</accession>